<dbReference type="HAMAP" id="MF_00320">
    <property type="entry name" value="RNApol_arch_Rpo3"/>
    <property type="match status" value="1"/>
</dbReference>
<dbReference type="GO" id="GO:0003899">
    <property type="term" value="F:DNA-directed RNA polymerase activity"/>
    <property type="evidence" value="ECO:0007669"/>
    <property type="project" value="InterPro"/>
</dbReference>
<evidence type="ECO:0000259" key="3">
    <source>
        <dbReference type="SMART" id="SM00662"/>
    </source>
</evidence>
<dbReference type="InterPro" id="IPR022842">
    <property type="entry name" value="RNAP_Rpo3/Rpb3/RPAC1"/>
</dbReference>
<dbReference type="RefSeq" id="XP_068370378.1">
    <property type="nucleotide sequence ID" value="XM_068496719.1"/>
</dbReference>
<dbReference type="InterPro" id="IPR036643">
    <property type="entry name" value="RNApol_insert_sf"/>
</dbReference>
<organism evidence="4 5">
    <name type="scientific">Tritrichomonas foetus</name>
    <dbReference type="NCBI Taxonomy" id="1144522"/>
    <lineage>
        <taxon>Eukaryota</taxon>
        <taxon>Metamonada</taxon>
        <taxon>Parabasalia</taxon>
        <taxon>Tritrichomonadida</taxon>
        <taxon>Tritrichomonadidae</taxon>
        <taxon>Tritrichomonas</taxon>
    </lineage>
</organism>
<evidence type="ECO:0000256" key="2">
    <source>
        <dbReference type="ARBA" id="ARBA00023163"/>
    </source>
</evidence>
<dbReference type="GeneID" id="94831423"/>
<dbReference type="AlphaFoldDB" id="A0A1J4L1F0"/>
<dbReference type="InterPro" id="IPR050518">
    <property type="entry name" value="Rpo3/RPB3_RNA_Pol_subunit"/>
</dbReference>
<dbReference type="Gene3D" id="3.30.1360.10">
    <property type="entry name" value="RNA polymerase, RBP11-like subunit"/>
    <property type="match status" value="1"/>
</dbReference>
<reference evidence="4" key="1">
    <citation type="submission" date="2016-10" db="EMBL/GenBank/DDBJ databases">
        <authorList>
            <person name="Benchimol M."/>
            <person name="Almeida L.G."/>
            <person name="Vasconcelos A.T."/>
            <person name="Perreira-Neves A."/>
            <person name="Rosa I.A."/>
            <person name="Tasca T."/>
            <person name="Bogo M.R."/>
            <person name="de Souza W."/>
        </authorList>
    </citation>
    <scope>NUCLEOTIDE SEQUENCE [LARGE SCALE GENOMIC DNA]</scope>
    <source>
        <strain evidence="4">K</strain>
    </source>
</reference>
<proteinExistence type="inferred from homology"/>
<dbReference type="SUPFAM" id="SSF56553">
    <property type="entry name" value="Insert subdomain of RNA polymerase alpha subunit"/>
    <property type="match status" value="1"/>
</dbReference>
<dbReference type="InterPro" id="IPR033901">
    <property type="entry name" value="RNAPI/III_AC40"/>
</dbReference>
<evidence type="ECO:0000313" key="4">
    <source>
        <dbReference type="EMBL" id="OHT17242.1"/>
    </source>
</evidence>
<gene>
    <name evidence="4" type="ORF">TRFO_12587</name>
</gene>
<dbReference type="GO" id="GO:0046983">
    <property type="term" value="F:protein dimerization activity"/>
    <property type="evidence" value="ECO:0007669"/>
    <property type="project" value="InterPro"/>
</dbReference>
<dbReference type="GO" id="GO:0005736">
    <property type="term" value="C:RNA polymerase I complex"/>
    <property type="evidence" value="ECO:0007669"/>
    <property type="project" value="TreeGrafter"/>
</dbReference>
<dbReference type="EMBL" id="MLAK01000024">
    <property type="protein sequence ID" value="OHT17242.1"/>
    <property type="molecule type" value="Genomic_DNA"/>
</dbReference>
<dbReference type="VEuPathDB" id="TrichDB:TRFO_12587"/>
<keyword evidence="1" id="KW-0240">DNA-directed RNA polymerase</keyword>
<dbReference type="Pfam" id="PF01193">
    <property type="entry name" value="RNA_pol_L"/>
    <property type="match status" value="1"/>
</dbReference>
<evidence type="ECO:0000313" key="5">
    <source>
        <dbReference type="Proteomes" id="UP000179807"/>
    </source>
</evidence>
<dbReference type="Proteomes" id="UP000179807">
    <property type="component" value="Unassembled WGS sequence"/>
</dbReference>
<dbReference type="SMART" id="SM00662">
    <property type="entry name" value="RPOLD"/>
    <property type="match status" value="1"/>
</dbReference>
<feature type="domain" description="DNA-directed RNA polymerase RpoA/D/Rpb3-type" evidence="3">
    <location>
        <begin position="85"/>
        <end position="372"/>
    </location>
</feature>
<dbReference type="Gene3D" id="2.170.120.12">
    <property type="entry name" value="DNA-directed RNA polymerase, insert domain"/>
    <property type="match status" value="1"/>
</dbReference>
<sequence length="379" mass="43029">MAYCTTFYIIKNNIELDDHLYCEYFTFLDFRLNGLLGRPKSKIFFLPKMTDFYNPQYEDTEIHDELPETQVQVLSYETYDTKEDRIVFDLINAPPAYANALRRTLLADVPSMAFDLVGIDQNTGMVPDEVLCHRIGLIPLNIDPSYFTFPPETPNPNTDDDPNMVVMFGLNIIGGEGPEPNYDGVDSTWEGQLPPVYTGPSGKVMSSHFVWMPFQGQVESFGDNPPCVLHDDVEVTTLVPGQRIHLYARAYKGTGSIHAKFSPVCTAYYRELPKVEINQDMADNRKQLLKESCPCDVFEIEETGDIYTANIRNCTMCRECTRLPELKANVRLGNVANHYEFTVESLGVRSSIQLVKEALQILREKCKDMQQAVDDAIPK</sequence>
<dbReference type="PANTHER" id="PTHR11800">
    <property type="entry name" value="DNA-DIRECTED RNA POLYMERASE"/>
    <property type="match status" value="1"/>
</dbReference>
<dbReference type="PANTHER" id="PTHR11800:SF13">
    <property type="entry name" value="DNA-DIRECTED RNA POLYMERASES I AND III SUBUNIT RPAC1"/>
    <property type="match status" value="1"/>
</dbReference>
<keyword evidence="5" id="KW-1185">Reference proteome</keyword>
<dbReference type="OrthoDB" id="270173at2759"/>
<dbReference type="GO" id="GO:0006351">
    <property type="term" value="P:DNA-templated transcription"/>
    <property type="evidence" value="ECO:0007669"/>
    <property type="project" value="InterPro"/>
</dbReference>
<evidence type="ECO:0000256" key="1">
    <source>
        <dbReference type="ARBA" id="ARBA00022478"/>
    </source>
</evidence>
<protein>
    <submittedName>
        <fullName evidence="4">RNA polymerase Rpb3/Rpb11 dimerization domain containing protein</fullName>
    </submittedName>
</protein>
<accession>A0A1J4L1F0</accession>
<dbReference type="CDD" id="cd07032">
    <property type="entry name" value="RNAP_I_II_AC40"/>
    <property type="match status" value="1"/>
</dbReference>
<dbReference type="SUPFAM" id="SSF55257">
    <property type="entry name" value="RBP11-like subunits of RNA polymerase"/>
    <property type="match status" value="1"/>
</dbReference>
<comment type="caution">
    <text evidence="4">The sequence shown here is derived from an EMBL/GenBank/DDBJ whole genome shotgun (WGS) entry which is preliminary data.</text>
</comment>
<dbReference type="GO" id="GO:0005666">
    <property type="term" value="C:RNA polymerase III complex"/>
    <property type="evidence" value="ECO:0007669"/>
    <property type="project" value="TreeGrafter"/>
</dbReference>
<keyword evidence="2" id="KW-0804">Transcription</keyword>
<name>A0A1J4L1F0_9EUKA</name>
<dbReference type="InterPro" id="IPR011263">
    <property type="entry name" value="DNA-dir_RNA_pol_RpoA/D/Rpb3"/>
</dbReference>
<dbReference type="InterPro" id="IPR036603">
    <property type="entry name" value="RBP11-like"/>
</dbReference>